<keyword evidence="7" id="KW-0496">Mitochondrion</keyword>
<dbReference type="Pfam" id="PF02096">
    <property type="entry name" value="60KD_IMP"/>
    <property type="match status" value="1"/>
</dbReference>
<protein>
    <submittedName>
        <fullName evidence="12">Mitochondrial inner membrane protein</fullName>
    </submittedName>
</protein>
<evidence type="ECO:0000259" key="11">
    <source>
        <dbReference type="Pfam" id="PF02096"/>
    </source>
</evidence>
<name>A0A401GXH7_9APHY</name>
<dbReference type="InterPro" id="IPR028055">
    <property type="entry name" value="YidC/Oxa/ALB_C"/>
</dbReference>
<dbReference type="PANTHER" id="PTHR12428">
    <property type="entry name" value="OXA1"/>
    <property type="match status" value="1"/>
</dbReference>
<dbReference type="GO" id="GO:0005743">
    <property type="term" value="C:mitochondrial inner membrane"/>
    <property type="evidence" value="ECO:0007669"/>
    <property type="project" value="UniProtKB-SubCell"/>
</dbReference>
<feature type="transmembrane region" description="Helical" evidence="10">
    <location>
        <begin position="344"/>
        <end position="361"/>
    </location>
</feature>
<evidence type="ECO:0000313" key="13">
    <source>
        <dbReference type="Proteomes" id="UP000287166"/>
    </source>
</evidence>
<dbReference type="OrthoDB" id="2148490at2759"/>
<feature type="domain" description="Membrane insertase YidC/Oxa/ALB C-terminal" evidence="11">
    <location>
        <begin position="169"/>
        <end position="363"/>
    </location>
</feature>
<evidence type="ECO:0000256" key="9">
    <source>
        <dbReference type="RuleBase" id="RU003945"/>
    </source>
</evidence>
<dbReference type="Proteomes" id="UP000287166">
    <property type="component" value="Unassembled WGS sequence"/>
</dbReference>
<dbReference type="RefSeq" id="XP_027617848.1">
    <property type="nucleotide sequence ID" value="XM_027762047.1"/>
</dbReference>
<evidence type="ECO:0000313" key="12">
    <source>
        <dbReference type="EMBL" id="GBE86935.1"/>
    </source>
</evidence>
<keyword evidence="8 10" id="KW-0472">Membrane</keyword>
<evidence type="ECO:0000256" key="7">
    <source>
        <dbReference type="ARBA" id="ARBA00023128"/>
    </source>
</evidence>
<evidence type="ECO:0000256" key="4">
    <source>
        <dbReference type="ARBA" id="ARBA00022792"/>
    </source>
</evidence>
<evidence type="ECO:0000256" key="2">
    <source>
        <dbReference type="ARBA" id="ARBA00009877"/>
    </source>
</evidence>
<dbReference type="InParanoid" id="A0A401GXH7"/>
<feature type="transmembrane region" description="Helical" evidence="10">
    <location>
        <begin position="169"/>
        <end position="192"/>
    </location>
</feature>
<sequence length="418" mass="45985">MMGAVSCMSRIVPRASHQTICHSQIRLLSSVGLQRARLSVRTEACRLPRSSRNFWWTASKTPTVQEQAPTQEILSVPEQPPADAESFIEGSPASETIPLSPAEPGVDFSAGTDIPIAPLDGVIPDASAITSIAPLQYGDLAALGLVGWSPAGLCRWGMELLQVSTGLPWFWTIVGVTIVSRAVLFPFTVLSIQNTAKLAPYQGEMLKLREKMTEAQNSRDMLLLQNVAMKQQMIYKKCGVSMGQMALLPFVQLPVTLGMFFGVKKLCDLPLEQLKISGLDILPNLTVADPTYMLPVAAAVLMNLQLRVSMADMAAAPHTAHLINLFRVLSMVGVFFMVNLPSGVMVYLITSLSFILAQTLFMRIPVVRRALGIPIVPRHMQSQSATFKESLDFVKQWWKDKKAEQEAAIRANRRNGRR</sequence>
<keyword evidence="4" id="KW-0999">Mitochondrion inner membrane</keyword>
<evidence type="ECO:0000256" key="5">
    <source>
        <dbReference type="ARBA" id="ARBA00022946"/>
    </source>
</evidence>
<keyword evidence="13" id="KW-1185">Reference proteome</keyword>
<dbReference type="GO" id="GO:0032979">
    <property type="term" value="P:protein insertion into mitochondrial inner membrane from matrix"/>
    <property type="evidence" value="ECO:0007669"/>
    <property type="project" value="TreeGrafter"/>
</dbReference>
<accession>A0A401GXH7</accession>
<keyword evidence="5" id="KW-0809">Transit peptide</keyword>
<comment type="subcellular location">
    <subcellularLocation>
        <location evidence="9">Membrane</location>
        <topology evidence="9">Multi-pass membrane protein</topology>
    </subcellularLocation>
    <subcellularLocation>
        <location evidence="1">Mitochondrion inner membrane</location>
        <topology evidence="1">Multi-pass membrane protein</topology>
    </subcellularLocation>
</comment>
<dbReference type="STRING" id="139825.A0A401GXH7"/>
<dbReference type="EMBL" id="BFAD01000010">
    <property type="protein sequence ID" value="GBE86935.1"/>
    <property type="molecule type" value="Genomic_DNA"/>
</dbReference>
<gene>
    <name evidence="12" type="ORF">SCP_1001790</name>
</gene>
<dbReference type="FunCoup" id="A0A401GXH7">
    <property type="interactions" value="343"/>
</dbReference>
<comment type="caution">
    <text evidence="12">The sequence shown here is derived from an EMBL/GenBank/DDBJ whole genome shotgun (WGS) entry which is preliminary data.</text>
</comment>
<organism evidence="12 13">
    <name type="scientific">Sparassis crispa</name>
    <dbReference type="NCBI Taxonomy" id="139825"/>
    <lineage>
        <taxon>Eukaryota</taxon>
        <taxon>Fungi</taxon>
        <taxon>Dikarya</taxon>
        <taxon>Basidiomycota</taxon>
        <taxon>Agaricomycotina</taxon>
        <taxon>Agaricomycetes</taxon>
        <taxon>Polyporales</taxon>
        <taxon>Sparassidaceae</taxon>
        <taxon>Sparassis</taxon>
    </lineage>
</organism>
<evidence type="ECO:0000256" key="8">
    <source>
        <dbReference type="ARBA" id="ARBA00023136"/>
    </source>
</evidence>
<feature type="transmembrane region" description="Helical" evidence="10">
    <location>
        <begin position="239"/>
        <end position="261"/>
    </location>
</feature>
<keyword evidence="3 9" id="KW-0812">Transmembrane</keyword>
<dbReference type="CDD" id="cd20069">
    <property type="entry name" value="5TM_Oxa1-like"/>
    <property type="match status" value="1"/>
</dbReference>
<evidence type="ECO:0000256" key="3">
    <source>
        <dbReference type="ARBA" id="ARBA00022692"/>
    </source>
</evidence>
<reference evidence="12 13" key="1">
    <citation type="journal article" date="2018" name="Sci. Rep.">
        <title>Genome sequence of the cauliflower mushroom Sparassis crispa (Hanabiratake) and its association with beneficial usage.</title>
        <authorList>
            <person name="Kiyama R."/>
            <person name="Furutani Y."/>
            <person name="Kawaguchi K."/>
            <person name="Nakanishi T."/>
        </authorList>
    </citation>
    <scope>NUCLEOTIDE SEQUENCE [LARGE SCALE GENOMIC DNA]</scope>
</reference>
<comment type="similarity">
    <text evidence="2 9">Belongs to the OXA1/ALB3/YidC family.</text>
</comment>
<dbReference type="GO" id="GO:0032977">
    <property type="term" value="F:membrane insertase activity"/>
    <property type="evidence" value="ECO:0007669"/>
    <property type="project" value="InterPro"/>
</dbReference>
<dbReference type="InterPro" id="IPR001708">
    <property type="entry name" value="YidC/ALB3/OXA1/COX18"/>
</dbReference>
<evidence type="ECO:0000256" key="10">
    <source>
        <dbReference type="SAM" id="Phobius"/>
    </source>
</evidence>
<keyword evidence="6 10" id="KW-1133">Transmembrane helix</keyword>
<dbReference type="AlphaFoldDB" id="A0A401GXH7"/>
<evidence type="ECO:0000256" key="1">
    <source>
        <dbReference type="ARBA" id="ARBA00004448"/>
    </source>
</evidence>
<dbReference type="PANTHER" id="PTHR12428:SF66">
    <property type="entry name" value="MITOCHONDRIAL INNER MEMBRANE PROTEIN OXA1L"/>
    <property type="match status" value="1"/>
</dbReference>
<evidence type="ECO:0000256" key="6">
    <source>
        <dbReference type="ARBA" id="ARBA00022989"/>
    </source>
</evidence>
<dbReference type="GeneID" id="38783852"/>
<proteinExistence type="inferred from homology"/>